<protein>
    <submittedName>
        <fullName evidence="1">Uncharacterized protein</fullName>
    </submittedName>
</protein>
<reference evidence="1" key="1">
    <citation type="submission" date="2018-05" db="EMBL/GenBank/DDBJ databases">
        <authorList>
            <person name="Lanie J.A."/>
            <person name="Ng W.-L."/>
            <person name="Kazmierczak K.M."/>
            <person name="Andrzejewski T.M."/>
            <person name="Davidsen T.M."/>
            <person name="Wayne K.J."/>
            <person name="Tettelin H."/>
            <person name="Glass J.I."/>
            <person name="Rusch D."/>
            <person name="Podicherti R."/>
            <person name="Tsui H.-C.T."/>
            <person name="Winkler M.E."/>
        </authorList>
    </citation>
    <scope>NUCLEOTIDE SEQUENCE</scope>
</reference>
<name>A0A381SNA6_9ZZZZ</name>
<dbReference type="AlphaFoldDB" id="A0A381SNA6"/>
<sequence>MNHHIIWYTQRSVLKLFKINNHDLNEYYIHIEKIYCLNTLVEFS</sequence>
<gene>
    <name evidence="1" type="ORF">METZ01_LOCUS55627</name>
</gene>
<organism evidence="1">
    <name type="scientific">marine metagenome</name>
    <dbReference type="NCBI Taxonomy" id="408172"/>
    <lineage>
        <taxon>unclassified sequences</taxon>
        <taxon>metagenomes</taxon>
        <taxon>ecological metagenomes</taxon>
    </lineage>
</organism>
<evidence type="ECO:0000313" key="1">
    <source>
        <dbReference type="EMBL" id="SVA02773.1"/>
    </source>
</evidence>
<dbReference type="EMBL" id="UINC01003039">
    <property type="protein sequence ID" value="SVA02773.1"/>
    <property type="molecule type" value="Genomic_DNA"/>
</dbReference>
<proteinExistence type="predicted"/>
<accession>A0A381SNA6</accession>